<dbReference type="EMBL" id="FZOS01000045">
    <property type="protein sequence ID" value="SNT12873.1"/>
    <property type="molecule type" value="Genomic_DNA"/>
</dbReference>
<dbReference type="Proteomes" id="UP000198281">
    <property type="component" value="Unassembled WGS sequence"/>
</dbReference>
<feature type="chain" id="PRO_5012105112" evidence="2">
    <location>
        <begin position="22"/>
        <end position="283"/>
    </location>
</feature>
<protein>
    <submittedName>
        <fullName evidence="3">Regulator RcnB of Ni and Co efflux</fullName>
    </submittedName>
</protein>
<evidence type="ECO:0000256" key="1">
    <source>
        <dbReference type="SAM" id="MobiDB-lite"/>
    </source>
</evidence>
<dbReference type="Pfam" id="PF11776">
    <property type="entry name" value="RcnB"/>
    <property type="match status" value="1"/>
</dbReference>
<gene>
    <name evidence="3" type="ORF">SAMN06295912_1459</name>
</gene>
<dbReference type="AlphaFoldDB" id="A0A239K5G0"/>
<name>A0A239K5G0_9SPHN</name>
<feature type="compositionally biased region" description="Basic and acidic residues" evidence="1">
    <location>
        <begin position="49"/>
        <end position="90"/>
    </location>
</feature>
<accession>A0A239K5G0</accession>
<feature type="signal peptide" evidence="2">
    <location>
        <begin position="1"/>
        <end position="21"/>
    </location>
</feature>
<organism evidence="3 4">
    <name type="scientific">Edaphosphingomonas laterariae</name>
    <dbReference type="NCBI Taxonomy" id="861865"/>
    <lineage>
        <taxon>Bacteria</taxon>
        <taxon>Pseudomonadati</taxon>
        <taxon>Pseudomonadota</taxon>
        <taxon>Alphaproteobacteria</taxon>
        <taxon>Sphingomonadales</taxon>
        <taxon>Rhizorhabdaceae</taxon>
        <taxon>Edaphosphingomonas</taxon>
    </lineage>
</organism>
<dbReference type="Gene3D" id="3.10.450.160">
    <property type="entry name" value="inner membrane protein cigr"/>
    <property type="match status" value="1"/>
</dbReference>
<evidence type="ECO:0000256" key="2">
    <source>
        <dbReference type="SAM" id="SignalP"/>
    </source>
</evidence>
<reference evidence="4" key="1">
    <citation type="submission" date="2017-06" db="EMBL/GenBank/DDBJ databases">
        <authorList>
            <person name="Varghese N."/>
            <person name="Submissions S."/>
        </authorList>
    </citation>
    <scope>NUCLEOTIDE SEQUENCE [LARGE SCALE GENOMIC DNA]</scope>
    <source>
        <strain evidence="4">LNB2</strain>
    </source>
</reference>
<sequence>MMGRTLAALLLAATAIAPAAAQSPPDRGSDRMTAGSRDGAMTGQRSGTRVRDQRAQPPRGEVRARSGMEAGRQWDNRPARPDPRGPDRNRGGQNGDGRWNDRDDRGRDWQQNDARADDRRNNDGRRNDWRWNDGRSNGRADNRPGNDHRWDNDHRDKDRRDNDRWDDDRRDDRRWSNNGDWDRRWRNDGRYDWERYRFSNRQLYRVPRYYPPRGHGYDYRRWSYGYRLPPYYYGQSYWISDPWHYRLPPAYGAYRWVRYYDDVLLIDITNGIVRDIIYSFFWR</sequence>
<keyword evidence="2" id="KW-0732">Signal</keyword>
<keyword evidence="4" id="KW-1185">Reference proteome</keyword>
<dbReference type="InterPro" id="IPR024572">
    <property type="entry name" value="RcnB"/>
</dbReference>
<feature type="region of interest" description="Disordered" evidence="1">
    <location>
        <begin position="17"/>
        <end position="168"/>
    </location>
</feature>
<evidence type="ECO:0000313" key="4">
    <source>
        <dbReference type="Proteomes" id="UP000198281"/>
    </source>
</evidence>
<dbReference type="RefSeq" id="WP_245843064.1">
    <property type="nucleotide sequence ID" value="NZ_FZOS01000045.1"/>
</dbReference>
<proteinExistence type="predicted"/>
<feature type="compositionally biased region" description="Basic and acidic residues" evidence="1">
    <location>
        <begin position="98"/>
        <end position="168"/>
    </location>
</feature>
<evidence type="ECO:0000313" key="3">
    <source>
        <dbReference type="EMBL" id="SNT12873.1"/>
    </source>
</evidence>